<keyword evidence="4" id="KW-1185">Reference proteome</keyword>
<accession>A0A1I6DL80</accession>
<feature type="compositionally biased region" description="Low complexity" evidence="1">
    <location>
        <begin position="34"/>
        <end position="49"/>
    </location>
</feature>
<reference evidence="4" key="1">
    <citation type="submission" date="2016-10" db="EMBL/GenBank/DDBJ databases">
        <authorList>
            <person name="Varghese N."/>
            <person name="Submissions S."/>
        </authorList>
    </citation>
    <scope>NUCLEOTIDE SEQUENCE [LARGE SCALE GENOMIC DNA]</scope>
    <source>
        <strain evidence="4">DSM 44232</strain>
    </source>
</reference>
<keyword evidence="2" id="KW-0732">Signal</keyword>
<dbReference type="STRING" id="84724.SAMN04488564_102968"/>
<evidence type="ECO:0000313" key="4">
    <source>
        <dbReference type="Proteomes" id="UP000198583"/>
    </source>
</evidence>
<dbReference type="AlphaFoldDB" id="A0A1I6DL80"/>
<dbReference type="EMBL" id="FOYL01000002">
    <property type="protein sequence ID" value="SFR06200.1"/>
    <property type="molecule type" value="Genomic_DNA"/>
</dbReference>
<dbReference type="RefSeq" id="WP_143138579.1">
    <property type="nucleotide sequence ID" value="NZ_FOYL01000002.1"/>
</dbReference>
<evidence type="ECO:0000313" key="3">
    <source>
        <dbReference type="EMBL" id="SFR06200.1"/>
    </source>
</evidence>
<feature type="signal peptide" evidence="2">
    <location>
        <begin position="1"/>
        <end position="27"/>
    </location>
</feature>
<gene>
    <name evidence="3" type="ORF">SAMN04488564_102968</name>
</gene>
<sequence>MGIRTGGILVALACVLTVGACSSGNGAAGVPSLPGAPSSGASTGSSSLGEDAFTKCMKENGVDVNTPDQEGQGKSESTSSPGDQGRYDQALEKCRKFMPDGGTNPKASEEELRKAVEFAKCMRAKGVNYPDPDPNAGAGNGAVRIPEGVDGNDPVFREKMKTCLRESSGLVPEGGK</sequence>
<evidence type="ECO:0000256" key="1">
    <source>
        <dbReference type="SAM" id="MobiDB-lite"/>
    </source>
</evidence>
<dbReference type="OrthoDB" id="7949713at2"/>
<evidence type="ECO:0008006" key="5">
    <source>
        <dbReference type="Google" id="ProtNLM"/>
    </source>
</evidence>
<feature type="compositionally biased region" description="Polar residues" evidence="1">
    <location>
        <begin position="66"/>
        <end position="82"/>
    </location>
</feature>
<dbReference type="Proteomes" id="UP000198583">
    <property type="component" value="Unassembled WGS sequence"/>
</dbReference>
<feature type="region of interest" description="Disordered" evidence="1">
    <location>
        <begin position="125"/>
        <end position="153"/>
    </location>
</feature>
<feature type="region of interest" description="Disordered" evidence="1">
    <location>
        <begin position="34"/>
        <end position="90"/>
    </location>
</feature>
<organism evidence="3 4">
    <name type="scientific">Lentzea waywayandensis</name>
    <dbReference type="NCBI Taxonomy" id="84724"/>
    <lineage>
        <taxon>Bacteria</taxon>
        <taxon>Bacillati</taxon>
        <taxon>Actinomycetota</taxon>
        <taxon>Actinomycetes</taxon>
        <taxon>Pseudonocardiales</taxon>
        <taxon>Pseudonocardiaceae</taxon>
        <taxon>Lentzea</taxon>
    </lineage>
</organism>
<name>A0A1I6DL80_9PSEU</name>
<protein>
    <recommendedName>
        <fullName evidence="5">PT repeat-containing protein</fullName>
    </recommendedName>
</protein>
<evidence type="ECO:0000256" key="2">
    <source>
        <dbReference type="SAM" id="SignalP"/>
    </source>
</evidence>
<dbReference type="PROSITE" id="PS51257">
    <property type="entry name" value="PROKAR_LIPOPROTEIN"/>
    <property type="match status" value="1"/>
</dbReference>
<proteinExistence type="predicted"/>
<feature type="compositionally biased region" description="Basic and acidic residues" evidence="1">
    <location>
        <begin position="52"/>
        <end position="61"/>
    </location>
</feature>
<feature type="chain" id="PRO_5011459466" description="PT repeat-containing protein" evidence="2">
    <location>
        <begin position="28"/>
        <end position="176"/>
    </location>
</feature>